<gene>
    <name evidence="3" type="primary">FAR1</name>
    <name evidence="3" type="ORF">TNIN_430581</name>
</gene>
<dbReference type="GO" id="GO:0005777">
    <property type="term" value="C:peroxisome"/>
    <property type="evidence" value="ECO:0007669"/>
    <property type="project" value="TreeGrafter"/>
</dbReference>
<dbReference type="InterPro" id="IPR013120">
    <property type="entry name" value="FAR_NAD-bd"/>
</dbReference>
<dbReference type="Pfam" id="PF07993">
    <property type="entry name" value="NAD_binding_4"/>
    <property type="match status" value="1"/>
</dbReference>
<comment type="catalytic activity">
    <reaction evidence="1">
        <text>a long-chain fatty acyl-CoA + 2 NADPH + 2 H(+) = a long-chain primary fatty alcohol + 2 NADP(+) + CoA</text>
        <dbReference type="Rhea" id="RHEA:52716"/>
        <dbReference type="ChEBI" id="CHEBI:15378"/>
        <dbReference type="ChEBI" id="CHEBI:57287"/>
        <dbReference type="ChEBI" id="CHEBI:57783"/>
        <dbReference type="ChEBI" id="CHEBI:58349"/>
        <dbReference type="ChEBI" id="CHEBI:77396"/>
        <dbReference type="ChEBI" id="CHEBI:83139"/>
        <dbReference type="EC" id="1.2.1.84"/>
    </reaction>
</comment>
<dbReference type="Gene3D" id="3.40.50.720">
    <property type="entry name" value="NAD(P)-binding Rossmann-like Domain"/>
    <property type="match status" value="1"/>
</dbReference>
<dbReference type="EC" id="1.2.1.84" evidence="1"/>
<keyword evidence="1" id="KW-1133">Transmembrane helix</keyword>
<dbReference type="Proteomes" id="UP000886998">
    <property type="component" value="Unassembled WGS sequence"/>
</dbReference>
<accession>A0A8X6I502</accession>
<dbReference type="GO" id="GO:0035336">
    <property type="term" value="P:long-chain fatty-acyl-CoA metabolic process"/>
    <property type="evidence" value="ECO:0007669"/>
    <property type="project" value="TreeGrafter"/>
</dbReference>
<reference evidence="3" key="1">
    <citation type="submission" date="2020-08" db="EMBL/GenBank/DDBJ databases">
        <title>Multicomponent nature underlies the extraordinary mechanical properties of spider dragline silk.</title>
        <authorList>
            <person name="Kono N."/>
            <person name="Nakamura H."/>
            <person name="Mori M."/>
            <person name="Yoshida Y."/>
            <person name="Ohtoshi R."/>
            <person name="Malay A.D."/>
            <person name="Moran D.A.P."/>
            <person name="Tomita M."/>
            <person name="Numata K."/>
            <person name="Arakawa K."/>
        </authorList>
    </citation>
    <scope>NUCLEOTIDE SEQUENCE</scope>
</reference>
<name>A0A8X6I502_9ARAC</name>
<dbReference type="EMBL" id="BMAV01024168">
    <property type="protein sequence ID" value="GFS30610.1"/>
    <property type="molecule type" value="Genomic_DNA"/>
</dbReference>
<dbReference type="GO" id="GO:0080019">
    <property type="term" value="F:alcohol-forming very long-chain fatty acyl-CoA reductase activity"/>
    <property type="evidence" value="ECO:0007669"/>
    <property type="project" value="InterPro"/>
</dbReference>
<keyword evidence="4" id="KW-1185">Reference proteome</keyword>
<comment type="similarity">
    <text evidence="1">Belongs to the fatty acyl-CoA reductase family.</text>
</comment>
<dbReference type="PANTHER" id="PTHR11011:SF45">
    <property type="entry name" value="FATTY ACYL-COA REDUCTASE CG8306-RELATED"/>
    <property type="match status" value="1"/>
</dbReference>
<dbReference type="AlphaFoldDB" id="A0A8X6I502"/>
<protein>
    <recommendedName>
        <fullName evidence="1">Fatty acyl-CoA reductase</fullName>
        <ecNumber evidence="1">1.2.1.84</ecNumber>
    </recommendedName>
</protein>
<evidence type="ECO:0000313" key="4">
    <source>
        <dbReference type="Proteomes" id="UP000886998"/>
    </source>
</evidence>
<evidence type="ECO:0000256" key="1">
    <source>
        <dbReference type="RuleBase" id="RU363097"/>
    </source>
</evidence>
<evidence type="ECO:0000259" key="2">
    <source>
        <dbReference type="Pfam" id="PF07993"/>
    </source>
</evidence>
<proteinExistence type="inferred from homology"/>
<organism evidence="3 4">
    <name type="scientific">Trichonephila inaurata madagascariensis</name>
    <dbReference type="NCBI Taxonomy" id="2747483"/>
    <lineage>
        <taxon>Eukaryota</taxon>
        <taxon>Metazoa</taxon>
        <taxon>Ecdysozoa</taxon>
        <taxon>Arthropoda</taxon>
        <taxon>Chelicerata</taxon>
        <taxon>Arachnida</taxon>
        <taxon>Araneae</taxon>
        <taxon>Araneomorphae</taxon>
        <taxon>Entelegynae</taxon>
        <taxon>Araneoidea</taxon>
        <taxon>Nephilidae</taxon>
        <taxon>Trichonephila</taxon>
        <taxon>Trichonephila inaurata</taxon>
    </lineage>
</organism>
<comment type="function">
    <text evidence="1">Catalyzes the reduction of fatty acyl-CoA to fatty alcohols.</text>
</comment>
<sequence>MSSARVEDFYGGKSILLTGASGYLGVVLLESLLRGFPKIRSIYILLREKKGVKPESRKEPILKKEIFNKLKEKQPDVFDKVHVIPGDVALPRMGMSESNFLKLIEEVTVVFHVAASISFVKPLRFMLVSNAMGLDYVLDFCRQLKKLDVLVYTSTAYSNSNREKVIEEQIYRLPFPAQRFLDEIK</sequence>
<dbReference type="InterPro" id="IPR026055">
    <property type="entry name" value="FAR"/>
</dbReference>
<keyword evidence="1" id="KW-0444">Lipid biosynthesis</keyword>
<feature type="transmembrane region" description="Helical" evidence="1">
    <location>
        <begin position="15"/>
        <end position="33"/>
    </location>
</feature>
<keyword evidence="1" id="KW-0560">Oxidoreductase</keyword>
<evidence type="ECO:0000313" key="3">
    <source>
        <dbReference type="EMBL" id="GFS30610.1"/>
    </source>
</evidence>
<keyword evidence="1" id="KW-0472">Membrane</keyword>
<keyword evidence="1" id="KW-0812">Transmembrane</keyword>
<dbReference type="OrthoDB" id="6422683at2759"/>
<comment type="caution">
    <text evidence="3">The sequence shown here is derived from an EMBL/GenBank/DDBJ whole genome shotgun (WGS) entry which is preliminary data.</text>
</comment>
<keyword evidence="1" id="KW-0443">Lipid metabolism</keyword>
<keyword evidence="1" id="KW-0521">NADP</keyword>
<dbReference type="InterPro" id="IPR036291">
    <property type="entry name" value="NAD(P)-bd_dom_sf"/>
</dbReference>
<dbReference type="PANTHER" id="PTHR11011">
    <property type="entry name" value="MALE STERILITY PROTEIN 2-RELATED"/>
    <property type="match status" value="1"/>
</dbReference>
<dbReference type="GO" id="GO:0102965">
    <property type="term" value="F:alcohol-forming long-chain fatty acyl-CoA reductase activity"/>
    <property type="evidence" value="ECO:0007669"/>
    <property type="project" value="UniProtKB-EC"/>
</dbReference>
<dbReference type="SUPFAM" id="SSF51735">
    <property type="entry name" value="NAD(P)-binding Rossmann-fold domains"/>
    <property type="match status" value="1"/>
</dbReference>
<feature type="domain" description="Thioester reductase (TE)" evidence="2">
    <location>
        <begin position="17"/>
        <end position="174"/>
    </location>
</feature>